<dbReference type="Gene3D" id="2.40.50.140">
    <property type="entry name" value="Nucleic acid-binding proteins"/>
    <property type="match status" value="1"/>
</dbReference>
<gene>
    <name evidence="5" type="ORF">A0123_03402</name>
</gene>
<evidence type="ECO:0000313" key="5">
    <source>
        <dbReference type="EMBL" id="OAJ65973.1"/>
    </source>
</evidence>
<dbReference type="EMBL" id="LUTU01000030">
    <property type="protein sequence ID" value="OAJ65973.1"/>
    <property type="molecule type" value="Genomic_DNA"/>
</dbReference>
<dbReference type="OrthoDB" id="9809878at2"/>
<dbReference type="GO" id="GO:0006260">
    <property type="term" value="P:DNA replication"/>
    <property type="evidence" value="ECO:0007669"/>
    <property type="project" value="InterPro"/>
</dbReference>
<dbReference type="PANTHER" id="PTHR10302:SF0">
    <property type="entry name" value="SINGLE-STRANDED DNA-BINDING PROTEIN, MITOCHONDRIAL"/>
    <property type="match status" value="1"/>
</dbReference>
<dbReference type="InterPro" id="IPR000424">
    <property type="entry name" value="Primosome_PriB/ssb"/>
</dbReference>
<dbReference type="PIRSF" id="PIRSF002070">
    <property type="entry name" value="SSB"/>
    <property type="match status" value="1"/>
</dbReference>
<organism evidence="5 6">
    <name type="scientific">Gluconobacter cerinus</name>
    <dbReference type="NCBI Taxonomy" id="38307"/>
    <lineage>
        <taxon>Bacteria</taxon>
        <taxon>Pseudomonadati</taxon>
        <taxon>Pseudomonadota</taxon>
        <taxon>Alphaproteobacteria</taxon>
        <taxon>Acetobacterales</taxon>
        <taxon>Acetobacteraceae</taxon>
        <taxon>Gluconobacter</taxon>
    </lineage>
</organism>
<dbReference type="InterPro" id="IPR011344">
    <property type="entry name" value="ssDNA-bd"/>
</dbReference>
<accession>A0A1B6VFH2</accession>
<keyword evidence="1 3" id="KW-0238">DNA-binding</keyword>
<dbReference type="PANTHER" id="PTHR10302">
    <property type="entry name" value="SINGLE-STRANDED DNA-BINDING PROTEIN"/>
    <property type="match status" value="1"/>
</dbReference>
<dbReference type="Pfam" id="PF00436">
    <property type="entry name" value="SSB"/>
    <property type="match status" value="1"/>
</dbReference>
<name>A0A1B6VFH2_9PROT</name>
<dbReference type="GO" id="GO:0003697">
    <property type="term" value="F:single-stranded DNA binding"/>
    <property type="evidence" value="ECO:0007669"/>
    <property type="project" value="InterPro"/>
</dbReference>
<evidence type="ECO:0000256" key="1">
    <source>
        <dbReference type="ARBA" id="ARBA00023125"/>
    </source>
</evidence>
<evidence type="ECO:0000256" key="4">
    <source>
        <dbReference type="RuleBase" id="RU000524"/>
    </source>
</evidence>
<dbReference type="Proteomes" id="UP000077786">
    <property type="component" value="Unassembled WGS sequence"/>
</dbReference>
<dbReference type="NCBIfam" id="TIGR00621">
    <property type="entry name" value="ssb"/>
    <property type="match status" value="1"/>
</dbReference>
<dbReference type="PATRIC" id="fig|38307.3.peg.3574"/>
<dbReference type="InterPro" id="IPR012340">
    <property type="entry name" value="NA-bd_OB-fold"/>
</dbReference>
<evidence type="ECO:0000256" key="2">
    <source>
        <dbReference type="ARBA" id="ARBA00023172"/>
    </source>
</evidence>
<evidence type="ECO:0000256" key="3">
    <source>
        <dbReference type="PIRNR" id="PIRNR002070"/>
    </source>
</evidence>
<dbReference type="SUPFAM" id="SSF50249">
    <property type="entry name" value="Nucleic acid-binding proteins"/>
    <property type="match status" value="1"/>
</dbReference>
<dbReference type="PROSITE" id="PS50935">
    <property type="entry name" value="SSB"/>
    <property type="match status" value="1"/>
</dbReference>
<sequence length="116" mass="13034">MVQTLSLAIVIGNLGADPEIRTGQDGHRVALFRLATDSHRTDTHTGRRVPQTVWHRIVCHNDFLTDLLERRARKGQLVFVRGAYEPRPRTDQAPPETEIVVSAQDGDVRILTDTGR</sequence>
<dbReference type="GO" id="GO:0006310">
    <property type="term" value="P:DNA recombination"/>
    <property type="evidence" value="ECO:0007669"/>
    <property type="project" value="UniProtKB-KW"/>
</dbReference>
<dbReference type="AlphaFoldDB" id="A0A1B6VFH2"/>
<reference evidence="5 6" key="1">
    <citation type="submission" date="2016-03" db="EMBL/GenBank/DDBJ databases">
        <title>Draft genome sequence of Gluconobacter cerinus strain CECT 9110.</title>
        <authorList>
            <person name="Sainz F."/>
            <person name="Mas A."/>
            <person name="Torija M.J."/>
        </authorList>
    </citation>
    <scope>NUCLEOTIDE SEQUENCE [LARGE SCALE GENOMIC DNA]</scope>
    <source>
        <strain evidence="5 6">CECT 9110</strain>
    </source>
</reference>
<dbReference type="CDD" id="cd04496">
    <property type="entry name" value="SSB_OBF"/>
    <property type="match status" value="1"/>
</dbReference>
<evidence type="ECO:0000313" key="6">
    <source>
        <dbReference type="Proteomes" id="UP000077786"/>
    </source>
</evidence>
<proteinExistence type="predicted"/>
<keyword evidence="2" id="KW-0233">DNA recombination</keyword>
<dbReference type="RefSeq" id="WP_064275707.1">
    <property type="nucleotide sequence ID" value="NZ_LUTU01000030.1"/>
</dbReference>
<comment type="caution">
    <text evidence="5">The sequence shown here is derived from an EMBL/GenBank/DDBJ whole genome shotgun (WGS) entry which is preliminary data.</text>
</comment>
<dbReference type="GO" id="GO:0009295">
    <property type="term" value="C:nucleoid"/>
    <property type="evidence" value="ECO:0007669"/>
    <property type="project" value="TreeGrafter"/>
</dbReference>
<protein>
    <recommendedName>
        <fullName evidence="3 4">Single-stranded DNA-binding protein</fullName>
    </recommendedName>
</protein>